<reference evidence="2 4" key="1">
    <citation type="submission" date="2017-01" db="EMBL/GenBank/DDBJ databases">
        <title>Complete Genome Sequence of Dolosigranulum pigrum isolated from a Patient with interstitial lung disease.</title>
        <authorList>
            <person name="Mukhopadhyay R."/>
            <person name="Joaquin J."/>
            <person name="Hogue R."/>
            <person name="Fitzgerald S."/>
            <person name="Jospin G."/>
            <person name="Eisen J.A."/>
            <person name="Chaturvedi V."/>
        </authorList>
    </citation>
    <scope>NUCLEOTIDE SEQUENCE [LARGE SCALE GENOMIC DNA]</scope>
    <source>
        <strain evidence="2 4">15S00348</strain>
    </source>
</reference>
<accession>A0A1S8KPD1</accession>
<feature type="transmembrane region" description="Helical" evidence="1">
    <location>
        <begin position="212"/>
        <end position="234"/>
    </location>
</feature>
<dbReference type="EMBL" id="CP041626">
    <property type="protein sequence ID" value="QDO90566.1"/>
    <property type="molecule type" value="Genomic_DNA"/>
</dbReference>
<dbReference type="RefSeq" id="WP_004635357.1">
    <property type="nucleotide sequence ID" value="NZ_CALUAQ010000003.1"/>
</dbReference>
<name>A0A1S8KPD1_9LACT</name>
<keyword evidence="1" id="KW-0812">Transmembrane</keyword>
<feature type="transmembrane region" description="Helical" evidence="1">
    <location>
        <begin position="49"/>
        <end position="73"/>
    </location>
</feature>
<proteinExistence type="predicted"/>
<evidence type="ECO:0000313" key="4">
    <source>
        <dbReference type="Proteomes" id="UP000190409"/>
    </source>
</evidence>
<organism evidence="2 4">
    <name type="scientific">Dolosigranulum pigrum</name>
    <dbReference type="NCBI Taxonomy" id="29394"/>
    <lineage>
        <taxon>Bacteria</taxon>
        <taxon>Bacillati</taxon>
        <taxon>Bacillota</taxon>
        <taxon>Bacilli</taxon>
        <taxon>Lactobacillales</taxon>
        <taxon>Carnobacteriaceae</taxon>
        <taxon>Dolosigranulum</taxon>
    </lineage>
</organism>
<feature type="transmembrane region" description="Helical" evidence="1">
    <location>
        <begin position="18"/>
        <end position="37"/>
    </location>
</feature>
<evidence type="ECO:0000313" key="5">
    <source>
        <dbReference type="Proteomes" id="UP000315953"/>
    </source>
</evidence>
<protein>
    <submittedName>
        <fullName evidence="2">ABC transporter permease</fullName>
    </submittedName>
</protein>
<evidence type="ECO:0000313" key="3">
    <source>
        <dbReference type="EMBL" id="QDO90566.1"/>
    </source>
</evidence>
<dbReference type="KEGG" id="dpm:FNV33_00290"/>
<keyword evidence="1" id="KW-1133">Transmembrane helix</keyword>
<dbReference type="Proteomes" id="UP000315953">
    <property type="component" value="Chromosome"/>
</dbReference>
<evidence type="ECO:0000256" key="1">
    <source>
        <dbReference type="SAM" id="Phobius"/>
    </source>
</evidence>
<sequence>MKNLVCAELYSFFKRKSVILFLLGTIILGLFGILYVTKLIENPLSLDQYFTFIYSHFYIVSMVLITFLALLVFHDEYENKTMKNNIFQGFSIMKILISKYIVSIFIECIFLFIFTIFIILGGIELGANKGATLSFIKIVVMIFPTFFVYTFLIESCLFATKKVLIGLILAYVIDQIVKLSLILVVATGNSTLIFLLQQTPVFVFQNLRVDNFSIYLTISCILWEILYLIVSSILKRMELTGL</sequence>
<dbReference type="AlphaFoldDB" id="A0A1S8KPD1"/>
<dbReference type="EMBL" id="MUYF01000003">
    <property type="protein sequence ID" value="OOL81604.1"/>
    <property type="molecule type" value="Genomic_DNA"/>
</dbReference>
<dbReference type="Pfam" id="PF12730">
    <property type="entry name" value="ABC2_membrane_4"/>
    <property type="match status" value="1"/>
</dbReference>
<feature type="transmembrane region" description="Helical" evidence="1">
    <location>
        <begin position="135"/>
        <end position="152"/>
    </location>
</feature>
<keyword evidence="1" id="KW-0472">Membrane</keyword>
<dbReference type="GeneID" id="42693979"/>
<gene>
    <name evidence="2" type="ORF">BWX42_07800</name>
    <name evidence="3" type="ORF">FNV33_00290</name>
</gene>
<reference evidence="3 5" key="2">
    <citation type="submission" date="2019-07" db="EMBL/GenBank/DDBJ databases">
        <title>Genome assembly of a nasal isolate of Dolosigranulum pigrum from a chronic sinusitis patient.</title>
        <authorList>
            <person name="Baig S."/>
            <person name="Overballe-Petersen S."/>
            <person name="Kaspar U."/>
            <person name="Rendboe A."/>
            <person name="de Man T."/>
            <person name="Liu C."/>
            <person name="Price L.B."/>
            <person name="Stegger M."/>
            <person name="Becker K."/>
            <person name="Skytt Andersen P."/>
        </authorList>
    </citation>
    <scope>NUCLEOTIDE SEQUENCE [LARGE SCALE GENOMIC DNA]</scope>
    <source>
        <strain evidence="3 5">83VPs-KB5</strain>
    </source>
</reference>
<feature type="transmembrane region" description="Helical" evidence="1">
    <location>
        <begin position="100"/>
        <end position="123"/>
    </location>
</feature>
<evidence type="ECO:0000313" key="2">
    <source>
        <dbReference type="EMBL" id="OOL81604.1"/>
    </source>
</evidence>
<dbReference type="Proteomes" id="UP000190409">
    <property type="component" value="Unassembled WGS sequence"/>
</dbReference>